<protein>
    <submittedName>
        <fullName evidence="1">Uncharacterized protein</fullName>
    </submittedName>
</protein>
<dbReference type="Proteomes" id="UP000828390">
    <property type="component" value="Unassembled WGS sequence"/>
</dbReference>
<name>A0A9D4L8B6_DREPO</name>
<dbReference type="InterPro" id="IPR043721">
    <property type="entry name" value="DUF5662"/>
</dbReference>
<comment type="caution">
    <text evidence="1">The sequence shown here is derived from an EMBL/GenBank/DDBJ whole genome shotgun (WGS) entry which is preliminary data.</text>
</comment>
<evidence type="ECO:0000313" key="1">
    <source>
        <dbReference type="EMBL" id="KAH3853401.1"/>
    </source>
</evidence>
<dbReference type="EMBL" id="JAIWYP010000003">
    <property type="protein sequence ID" value="KAH3853401.1"/>
    <property type="molecule type" value="Genomic_DNA"/>
</dbReference>
<organism evidence="1 2">
    <name type="scientific">Dreissena polymorpha</name>
    <name type="common">Zebra mussel</name>
    <name type="synonym">Mytilus polymorpha</name>
    <dbReference type="NCBI Taxonomy" id="45954"/>
    <lineage>
        <taxon>Eukaryota</taxon>
        <taxon>Metazoa</taxon>
        <taxon>Spiralia</taxon>
        <taxon>Lophotrochozoa</taxon>
        <taxon>Mollusca</taxon>
        <taxon>Bivalvia</taxon>
        <taxon>Autobranchia</taxon>
        <taxon>Heteroconchia</taxon>
        <taxon>Euheterodonta</taxon>
        <taxon>Imparidentia</taxon>
        <taxon>Neoheterodontei</taxon>
        <taxon>Myida</taxon>
        <taxon>Dreissenoidea</taxon>
        <taxon>Dreissenidae</taxon>
        <taxon>Dreissena</taxon>
    </lineage>
</organism>
<sequence>MGFISKMSSTDFSDVQYSDFCASEITQARLFPLSPGAIAVIRKFVAVLNTDYLNFQRALYLLVEDWLENKVGTGSPTDPTEAALIREVNKLSGEVSGTMNYQDDIIKSIYQMLVEIKVPGHLKVVCSHRFWIRKSYELCVVVGVKFSDMMPDLIDRHDLSKFCHREVLGYAIMFGEGGQDFRQLEKPDEKEEWTLSLEHHYTHNPHHPEYFCDRDKEGKRVGSRRMIEADPDYGQDFLDESIIDMMASRGERFLAKDPVFNVKKLLEMPERFLFRYHEADREYVKETLQKWSFMVRDFLSKEVNKGRLNKHFDHRDVTYCEVENAA</sequence>
<dbReference type="Pfam" id="PF18907">
    <property type="entry name" value="DUF5662"/>
    <property type="match status" value="1"/>
</dbReference>
<gene>
    <name evidence="1" type="ORF">DPMN_095924</name>
</gene>
<proteinExistence type="predicted"/>
<evidence type="ECO:0000313" key="2">
    <source>
        <dbReference type="Proteomes" id="UP000828390"/>
    </source>
</evidence>
<reference evidence="1" key="1">
    <citation type="journal article" date="2019" name="bioRxiv">
        <title>The Genome of the Zebra Mussel, Dreissena polymorpha: A Resource for Invasive Species Research.</title>
        <authorList>
            <person name="McCartney M.A."/>
            <person name="Auch B."/>
            <person name="Kono T."/>
            <person name="Mallez S."/>
            <person name="Zhang Y."/>
            <person name="Obille A."/>
            <person name="Becker A."/>
            <person name="Abrahante J.E."/>
            <person name="Garbe J."/>
            <person name="Badalamenti J.P."/>
            <person name="Herman A."/>
            <person name="Mangelson H."/>
            <person name="Liachko I."/>
            <person name="Sullivan S."/>
            <person name="Sone E.D."/>
            <person name="Koren S."/>
            <person name="Silverstein K.A.T."/>
            <person name="Beckman K.B."/>
            <person name="Gohl D.M."/>
        </authorList>
    </citation>
    <scope>NUCLEOTIDE SEQUENCE</scope>
    <source>
        <strain evidence="1">Duluth1</strain>
        <tissue evidence="1">Whole animal</tissue>
    </source>
</reference>
<dbReference type="AlphaFoldDB" id="A0A9D4L8B6"/>
<keyword evidence="2" id="KW-1185">Reference proteome</keyword>
<reference evidence="1" key="2">
    <citation type="submission" date="2020-11" db="EMBL/GenBank/DDBJ databases">
        <authorList>
            <person name="McCartney M.A."/>
            <person name="Auch B."/>
            <person name="Kono T."/>
            <person name="Mallez S."/>
            <person name="Becker A."/>
            <person name="Gohl D.M."/>
            <person name="Silverstein K.A.T."/>
            <person name="Koren S."/>
            <person name="Bechman K.B."/>
            <person name="Herman A."/>
            <person name="Abrahante J.E."/>
            <person name="Garbe J."/>
        </authorList>
    </citation>
    <scope>NUCLEOTIDE SEQUENCE</scope>
    <source>
        <strain evidence="1">Duluth1</strain>
        <tissue evidence="1">Whole animal</tissue>
    </source>
</reference>
<accession>A0A9D4L8B6</accession>